<dbReference type="Proteomes" id="UP000762676">
    <property type="component" value="Unassembled WGS sequence"/>
</dbReference>
<evidence type="ECO:0000256" key="1">
    <source>
        <dbReference type="SAM" id="MobiDB-lite"/>
    </source>
</evidence>
<gene>
    <name evidence="2" type="ORF">ElyMa_004885100</name>
</gene>
<accession>A0AAV4IVN8</accession>
<organism evidence="2 3">
    <name type="scientific">Elysia marginata</name>
    <dbReference type="NCBI Taxonomy" id="1093978"/>
    <lineage>
        <taxon>Eukaryota</taxon>
        <taxon>Metazoa</taxon>
        <taxon>Spiralia</taxon>
        <taxon>Lophotrochozoa</taxon>
        <taxon>Mollusca</taxon>
        <taxon>Gastropoda</taxon>
        <taxon>Heterobranchia</taxon>
        <taxon>Euthyneura</taxon>
        <taxon>Panpulmonata</taxon>
        <taxon>Sacoglossa</taxon>
        <taxon>Placobranchoidea</taxon>
        <taxon>Plakobranchidae</taxon>
        <taxon>Elysia</taxon>
    </lineage>
</organism>
<comment type="caution">
    <text evidence="2">The sequence shown here is derived from an EMBL/GenBank/DDBJ whole genome shotgun (WGS) entry which is preliminary data.</text>
</comment>
<reference evidence="2 3" key="1">
    <citation type="journal article" date="2021" name="Elife">
        <title>Chloroplast acquisition without the gene transfer in kleptoplastic sea slugs, Plakobranchus ocellatus.</title>
        <authorList>
            <person name="Maeda T."/>
            <person name="Takahashi S."/>
            <person name="Yoshida T."/>
            <person name="Shimamura S."/>
            <person name="Takaki Y."/>
            <person name="Nagai Y."/>
            <person name="Toyoda A."/>
            <person name="Suzuki Y."/>
            <person name="Arimoto A."/>
            <person name="Ishii H."/>
            <person name="Satoh N."/>
            <person name="Nishiyama T."/>
            <person name="Hasebe M."/>
            <person name="Maruyama T."/>
            <person name="Minagawa J."/>
            <person name="Obokata J."/>
            <person name="Shigenobu S."/>
        </authorList>
    </citation>
    <scope>NUCLEOTIDE SEQUENCE [LARGE SCALE GENOMIC DNA]</scope>
</reference>
<feature type="compositionally biased region" description="Basic and acidic residues" evidence="1">
    <location>
        <begin position="23"/>
        <end position="38"/>
    </location>
</feature>
<feature type="compositionally biased region" description="Polar residues" evidence="1">
    <location>
        <begin position="1"/>
        <end position="21"/>
    </location>
</feature>
<sequence length="88" mass="9857">MWTLTGSGQLLSLKSPSTDTCTEIERPRRRQEYTVTRRPEASSSRWMLQLQVAAIDTRPGRPRFGLTATKGGWLAGWLASTLLPHFGI</sequence>
<dbReference type="EMBL" id="BMAT01009771">
    <property type="protein sequence ID" value="GFS13463.1"/>
    <property type="molecule type" value="Genomic_DNA"/>
</dbReference>
<evidence type="ECO:0000313" key="3">
    <source>
        <dbReference type="Proteomes" id="UP000762676"/>
    </source>
</evidence>
<protein>
    <submittedName>
        <fullName evidence="2">Uncharacterized protein</fullName>
    </submittedName>
</protein>
<evidence type="ECO:0000313" key="2">
    <source>
        <dbReference type="EMBL" id="GFS13463.1"/>
    </source>
</evidence>
<name>A0AAV4IVN8_9GAST</name>
<keyword evidence="3" id="KW-1185">Reference proteome</keyword>
<dbReference type="AlphaFoldDB" id="A0AAV4IVN8"/>
<feature type="region of interest" description="Disordered" evidence="1">
    <location>
        <begin position="1"/>
        <end position="38"/>
    </location>
</feature>
<proteinExistence type="predicted"/>